<accession>A0AAT9HHS9</accession>
<dbReference type="InterPro" id="IPR013785">
    <property type="entry name" value="Aldolase_TIM"/>
</dbReference>
<name>A0AAT9HHS9_9ACTN</name>
<dbReference type="PANTHER" id="PTHR22893:SF55">
    <property type="entry name" value="OXIDOREDUCTASE-RELATED"/>
    <property type="match status" value="1"/>
</dbReference>
<evidence type="ECO:0000256" key="1">
    <source>
        <dbReference type="SAM" id="MobiDB-lite"/>
    </source>
</evidence>
<dbReference type="InterPro" id="IPR045247">
    <property type="entry name" value="Oye-like"/>
</dbReference>
<organism evidence="3">
    <name type="scientific">Streptomyces haneummycinicus</name>
    <dbReference type="NCBI Taxonomy" id="3074435"/>
    <lineage>
        <taxon>Bacteria</taxon>
        <taxon>Bacillati</taxon>
        <taxon>Actinomycetota</taxon>
        <taxon>Actinomycetes</taxon>
        <taxon>Kitasatosporales</taxon>
        <taxon>Streptomycetaceae</taxon>
        <taxon>Streptomyces</taxon>
    </lineage>
</organism>
<sequence>MTACAEGIPFMPTAPADYSVDSIFTPFTLGGVRIKNRFAMAPMTRNFSPDGIPGTDVAEYYARRARHGVGLVVTEGTVVDHPGSSHSSTVPRIYGDKALAGWAEVVRRVHAEDGKIFAQLWHVGLDPLAGEALGPGTTLIGPSGLVAPGQQITEPMIQQQIDDVVAAFAKAAAEAERLGFDGVELHGGHGYLIDQFFWEGTNQRTDAYGGDVAARTRFAVEIIEAVRAEVSADFPVVLRFSQWKTADFTVKIAADPQELEAFLAPLTDAGVTAFHCSTRRFGPPSSRGPTSPWPAGRRSSPASRSSRSARWAWTATTSPCSRRAPAPAPTASPASSNGSNAASSTSSRWAAPCSPTRSGSPRCATAASRNWPLQPAVPGHPRLTDAGPLPERKPHTMTDVAQAETGPASPEAARPTGDDGAPLAFPFTRKCPLSTPTSTPTCATPAPRPRSACSCRARRHGC</sequence>
<dbReference type="SUPFAM" id="SSF51395">
    <property type="entry name" value="FMN-linked oxidoreductases"/>
    <property type="match status" value="1"/>
</dbReference>
<reference evidence="3" key="1">
    <citation type="submission" date="2024-06" db="EMBL/GenBank/DDBJ databases">
        <authorList>
            <consortium name="consrtm"/>
            <person name="Uemura M."/>
            <person name="Terahara T."/>
        </authorList>
    </citation>
    <scope>NUCLEOTIDE SEQUENCE</scope>
    <source>
        <strain evidence="3">KM77-8</strain>
    </source>
</reference>
<dbReference type="PANTHER" id="PTHR22893">
    <property type="entry name" value="NADH OXIDOREDUCTASE-RELATED"/>
    <property type="match status" value="1"/>
</dbReference>
<dbReference type="AlphaFoldDB" id="A0AAT9HHS9"/>
<reference evidence="3" key="2">
    <citation type="submission" date="2024-07" db="EMBL/GenBank/DDBJ databases">
        <title>Streptomyces haneummycinica sp. nov., a new antibiotic-producing actinobacterium isolated from marine sediment.</title>
        <authorList>
            <person name="Uemura M."/>
            <person name="Hamada M."/>
            <person name="Hirano S."/>
            <person name="Kobayashi K."/>
            <person name="Ohshiro T."/>
            <person name="Kobayashi T."/>
            <person name="Terahara T."/>
        </authorList>
    </citation>
    <scope>NUCLEOTIDE SEQUENCE</scope>
    <source>
        <strain evidence="3">KM77-8</strain>
    </source>
</reference>
<evidence type="ECO:0000259" key="2">
    <source>
        <dbReference type="Pfam" id="PF00724"/>
    </source>
</evidence>
<gene>
    <name evidence="3" type="ORF">SHKM778_32600</name>
</gene>
<dbReference type="Pfam" id="PF00724">
    <property type="entry name" value="Oxidored_FMN"/>
    <property type="match status" value="1"/>
</dbReference>
<feature type="compositionally biased region" description="Low complexity" evidence="1">
    <location>
        <begin position="293"/>
        <end position="352"/>
    </location>
</feature>
<feature type="region of interest" description="Disordered" evidence="1">
    <location>
        <begin position="277"/>
        <end position="453"/>
    </location>
</feature>
<dbReference type="GO" id="GO:0005829">
    <property type="term" value="C:cytosol"/>
    <property type="evidence" value="ECO:0007669"/>
    <property type="project" value="TreeGrafter"/>
</dbReference>
<proteinExistence type="predicted"/>
<dbReference type="GO" id="GO:0010181">
    <property type="term" value="F:FMN binding"/>
    <property type="evidence" value="ECO:0007669"/>
    <property type="project" value="InterPro"/>
</dbReference>
<dbReference type="GO" id="GO:0016491">
    <property type="term" value="F:oxidoreductase activity"/>
    <property type="evidence" value="ECO:0007669"/>
    <property type="project" value="InterPro"/>
</dbReference>
<evidence type="ECO:0000313" key="3">
    <source>
        <dbReference type="EMBL" id="BFO16872.1"/>
    </source>
</evidence>
<dbReference type="Gene3D" id="3.20.20.70">
    <property type="entry name" value="Aldolase class I"/>
    <property type="match status" value="1"/>
</dbReference>
<dbReference type="EMBL" id="AP035768">
    <property type="protein sequence ID" value="BFO16872.1"/>
    <property type="molecule type" value="Genomic_DNA"/>
</dbReference>
<feature type="domain" description="NADH:flavin oxidoreductase/NADH oxidase N-terminal" evidence="2">
    <location>
        <begin position="23"/>
        <end position="247"/>
    </location>
</feature>
<dbReference type="InterPro" id="IPR001155">
    <property type="entry name" value="OxRdtase_FMN_N"/>
</dbReference>
<protein>
    <recommendedName>
        <fullName evidence="2">NADH:flavin oxidoreductase/NADH oxidase N-terminal domain-containing protein</fullName>
    </recommendedName>
</protein>
<feature type="compositionally biased region" description="Low complexity" evidence="1">
    <location>
        <begin position="434"/>
        <end position="453"/>
    </location>
</feature>